<dbReference type="SUPFAM" id="SSF161098">
    <property type="entry name" value="MetI-like"/>
    <property type="match status" value="1"/>
</dbReference>
<dbReference type="PROSITE" id="PS50928">
    <property type="entry name" value="ABC_TM1"/>
    <property type="match status" value="1"/>
</dbReference>
<keyword evidence="5 7" id="KW-1133">Transmembrane helix</keyword>
<keyword evidence="2 7" id="KW-0813">Transport</keyword>
<name>A0A9D5X3V6_9ACTN</name>
<dbReference type="PANTHER" id="PTHR30151">
    <property type="entry name" value="ALKANE SULFONATE ABC TRANSPORTER-RELATED, MEMBRANE SUBUNIT"/>
    <property type="match status" value="1"/>
</dbReference>
<dbReference type="Proteomes" id="UP000787322">
    <property type="component" value="Unassembled WGS sequence"/>
</dbReference>
<dbReference type="PANTHER" id="PTHR30151:SF20">
    <property type="entry name" value="ABC TRANSPORTER PERMEASE PROTEIN HI_0355-RELATED"/>
    <property type="match status" value="1"/>
</dbReference>
<dbReference type="InterPro" id="IPR000515">
    <property type="entry name" value="MetI-like"/>
</dbReference>
<keyword evidence="4 7" id="KW-0812">Transmembrane</keyword>
<evidence type="ECO:0000256" key="5">
    <source>
        <dbReference type="ARBA" id="ARBA00022989"/>
    </source>
</evidence>
<keyword evidence="3" id="KW-1003">Cell membrane</keyword>
<reference evidence="9" key="1">
    <citation type="submission" date="2020-04" db="EMBL/GenBank/DDBJ databases">
        <title>Deep metagenomics examines the oral microbiome during advanced dental caries in children, revealing novel taxa and co-occurrences with host molecules.</title>
        <authorList>
            <person name="Baker J.L."/>
            <person name="Morton J.T."/>
            <person name="Dinis M."/>
            <person name="Alvarez R."/>
            <person name="Tran N.C."/>
            <person name="Knight R."/>
            <person name="Edlund A."/>
        </authorList>
    </citation>
    <scope>NUCLEOTIDE SEQUENCE</scope>
    <source>
        <strain evidence="9">JCVI_3_bin.11</strain>
    </source>
</reference>
<organism evidence="9 10">
    <name type="scientific">Lancefieldella parvula</name>
    <dbReference type="NCBI Taxonomy" id="1382"/>
    <lineage>
        <taxon>Bacteria</taxon>
        <taxon>Bacillati</taxon>
        <taxon>Actinomycetota</taxon>
        <taxon>Coriobacteriia</taxon>
        <taxon>Coriobacteriales</taxon>
        <taxon>Atopobiaceae</taxon>
        <taxon>Lancefieldella</taxon>
    </lineage>
</organism>
<feature type="transmembrane region" description="Helical" evidence="7">
    <location>
        <begin position="185"/>
        <end position="206"/>
    </location>
</feature>
<feature type="domain" description="ABC transmembrane type-1" evidence="8">
    <location>
        <begin position="56"/>
        <end position="236"/>
    </location>
</feature>
<evidence type="ECO:0000313" key="10">
    <source>
        <dbReference type="Proteomes" id="UP000787322"/>
    </source>
</evidence>
<feature type="transmembrane region" description="Helical" evidence="7">
    <location>
        <begin position="122"/>
        <end position="141"/>
    </location>
</feature>
<dbReference type="Gene3D" id="1.10.3720.10">
    <property type="entry name" value="MetI-like"/>
    <property type="match status" value="1"/>
</dbReference>
<accession>A0A9D5X3V6</accession>
<gene>
    <name evidence="9" type="ORF">HXK24_00290</name>
</gene>
<dbReference type="GO" id="GO:0055085">
    <property type="term" value="P:transmembrane transport"/>
    <property type="evidence" value="ECO:0007669"/>
    <property type="project" value="InterPro"/>
</dbReference>
<dbReference type="AlphaFoldDB" id="A0A9D5X3V6"/>
<comment type="similarity">
    <text evidence="7">Belongs to the binding-protein-dependent transport system permease family.</text>
</comment>
<protein>
    <submittedName>
        <fullName evidence="9">ABC transporter permease</fullName>
    </submittedName>
</protein>
<evidence type="ECO:0000259" key="8">
    <source>
        <dbReference type="PROSITE" id="PS50928"/>
    </source>
</evidence>
<dbReference type="GO" id="GO:0005886">
    <property type="term" value="C:plasma membrane"/>
    <property type="evidence" value="ECO:0007669"/>
    <property type="project" value="UniProtKB-SubCell"/>
</dbReference>
<proteinExistence type="inferred from homology"/>
<dbReference type="CDD" id="cd06261">
    <property type="entry name" value="TM_PBP2"/>
    <property type="match status" value="1"/>
</dbReference>
<feature type="transmembrane region" description="Helical" evidence="7">
    <location>
        <begin position="218"/>
        <end position="236"/>
    </location>
</feature>
<comment type="subcellular location">
    <subcellularLocation>
        <location evidence="1 7">Cell membrane</location>
        <topology evidence="1 7">Multi-pass membrane protein</topology>
    </subcellularLocation>
</comment>
<comment type="caution">
    <text evidence="9">The sequence shown here is derived from an EMBL/GenBank/DDBJ whole genome shotgun (WGS) entry which is preliminary data.</text>
</comment>
<sequence>MKKLSQFALQAISLTSFLVLWQLVIVAGIIPNYLVPTPIQVIFALGKDFQLLMTHTGITLLESLIGLVIGVLIGFLLAVLMDFFKTLDKLLSPLVTISQTIPIVTIAPLLVLWLGYGLLPKIVLVAISTFFPITVALNSAFKAIDPDMVDLMTTMGASRVQIFWHVKLAAAAPQFFSGLKMSVTYAVIGAVIAEWLGGDAGLGVYMTRVRKAFAYDRMFAAIVVVSALSLVLMKLVELVQKRALPWDTSQDSGESTH</sequence>
<keyword evidence="6 7" id="KW-0472">Membrane</keyword>
<feature type="transmembrane region" description="Helical" evidence="7">
    <location>
        <begin position="93"/>
        <end position="116"/>
    </location>
</feature>
<evidence type="ECO:0000256" key="6">
    <source>
        <dbReference type="ARBA" id="ARBA00023136"/>
    </source>
</evidence>
<evidence type="ECO:0000256" key="7">
    <source>
        <dbReference type="RuleBase" id="RU363032"/>
    </source>
</evidence>
<evidence type="ECO:0000256" key="4">
    <source>
        <dbReference type="ARBA" id="ARBA00022692"/>
    </source>
</evidence>
<evidence type="ECO:0000256" key="2">
    <source>
        <dbReference type="ARBA" id="ARBA00022448"/>
    </source>
</evidence>
<dbReference type="Pfam" id="PF00528">
    <property type="entry name" value="BPD_transp_1"/>
    <property type="match status" value="1"/>
</dbReference>
<dbReference type="InterPro" id="IPR035906">
    <property type="entry name" value="MetI-like_sf"/>
</dbReference>
<dbReference type="EMBL" id="JABZGU010000003">
    <property type="protein sequence ID" value="MBF4802262.1"/>
    <property type="molecule type" value="Genomic_DNA"/>
</dbReference>
<evidence type="ECO:0000313" key="9">
    <source>
        <dbReference type="EMBL" id="MBF4802262.1"/>
    </source>
</evidence>
<feature type="transmembrane region" description="Helical" evidence="7">
    <location>
        <begin position="58"/>
        <end position="81"/>
    </location>
</feature>
<evidence type="ECO:0000256" key="3">
    <source>
        <dbReference type="ARBA" id="ARBA00022475"/>
    </source>
</evidence>
<evidence type="ECO:0000256" key="1">
    <source>
        <dbReference type="ARBA" id="ARBA00004651"/>
    </source>
</evidence>